<dbReference type="OrthoDB" id="1108440at2759"/>
<reference evidence="2" key="1">
    <citation type="submission" date="2020-01" db="EMBL/GenBank/DDBJ databases">
        <authorList>
            <person name="Mishra B."/>
        </authorList>
    </citation>
    <scope>NUCLEOTIDE SEQUENCE [LARGE SCALE GENOMIC DNA]</scope>
</reference>
<dbReference type="InterPro" id="IPR050796">
    <property type="entry name" value="SCF_F-box_component"/>
</dbReference>
<dbReference type="PANTHER" id="PTHR31672">
    <property type="entry name" value="BNACNNG10540D PROTEIN"/>
    <property type="match status" value="1"/>
</dbReference>
<accession>A0A6D2KVJ6</accession>
<dbReference type="InterPro" id="IPR006527">
    <property type="entry name" value="F-box-assoc_dom_typ1"/>
</dbReference>
<comment type="caution">
    <text evidence="2">The sequence shown here is derived from an EMBL/GenBank/DDBJ whole genome shotgun (WGS) entry which is preliminary data.</text>
</comment>
<proteinExistence type="predicted"/>
<organism evidence="2 3">
    <name type="scientific">Microthlaspi erraticum</name>
    <dbReference type="NCBI Taxonomy" id="1685480"/>
    <lineage>
        <taxon>Eukaryota</taxon>
        <taxon>Viridiplantae</taxon>
        <taxon>Streptophyta</taxon>
        <taxon>Embryophyta</taxon>
        <taxon>Tracheophyta</taxon>
        <taxon>Spermatophyta</taxon>
        <taxon>Magnoliopsida</taxon>
        <taxon>eudicotyledons</taxon>
        <taxon>Gunneridae</taxon>
        <taxon>Pentapetalae</taxon>
        <taxon>rosids</taxon>
        <taxon>malvids</taxon>
        <taxon>Brassicales</taxon>
        <taxon>Brassicaceae</taxon>
        <taxon>Coluteocarpeae</taxon>
        <taxon>Microthlaspi</taxon>
    </lineage>
</organism>
<gene>
    <name evidence="2" type="ORF">MERR_LOCUS38614</name>
</gene>
<dbReference type="InterPro" id="IPR011043">
    <property type="entry name" value="Gal_Oxase/kelch_b-propeller"/>
</dbReference>
<dbReference type="AlphaFoldDB" id="A0A6D2KVJ6"/>
<evidence type="ECO:0000313" key="2">
    <source>
        <dbReference type="EMBL" id="CAA7051379.1"/>
    </source>
</evidence>
<dbReference type="SUPFAM" id="SSF50965">
    <property type="entry name" value="Galactose oxidase, central domain"/>
    <property type="match status" value="1"/>
</dbReference>
<name>A0A6D2KVJ6_9BRAS</name>
<evidence type="ECO:0000259" key="1">
    <source>
        <dbReference type="Pfam" id="PF07734"/>
    </source>
</evidence>
<dbReference type="EMBL" id="CACVBM020001473">
    <property type="protein sequence ID" value="CAA7051379.1"/>
    <property type="molecule type" value="Genomic_DNA"/>
</dbReference>
<dbReference type="NCBIfam" id="TIGR01640">
    <property type="entry name" value="F_box_assoc_1"/>
    <property type="match status" value="1"/>
</dbReference>
<dbReference type="InterPro" id="IPR017451">
    <property type="entry name" value="F-box-assoc_interact_dom"/>
</dbReference>
<keyword evidence="3" id="KW-1185">Reference proteome</keyword>
<sequence>MRISEMSVNLDGLPPSVEVKGELSLLDPLSRNSALEFCIYKVFHCDGLLLCISQCYRIVVWNPLTGQTRWIESGGVLSRKFALGYYQDEKSNTRSYKVLSYFNVYDDRNSKIYDFETDSWRILDGDSVGRPACKGDEQMVSFKGNSCWFANEENPELDVYLLTFDFATDKFGRVPLPYKPRYYGRLSVVREEKLCVLLQQNFWSKSEIWVTSKICETNKGVSWSKVLEFDLRPHNLELPLAFLFDEEKKVVICCDRWFDENDDGYGKDMVYIVGEDNNVTQKEFGLGEYYSCLPAVLNYFPSLVQIERAGGKKRKRLDT</sequence>
<dbReference type="PANTHER" id="PTHR31672:SF13">
    <property type="entry name" value="F-BOX PROTEIN CPR30-LIKE"/>
    <property type="match status" value="1"/>
</dbReference>
<feature type="domain" description="F-box associated beta-propeller type 1" evidence="1">
    <location>
        <begin position="2"/>
        <end position="306"/>
    </location>
</feature>
<dbReference type="Proteomes" id="UP000467841">
    <property type="component" value="Unassembled WGS sequence"/>
</dbReference>
<evidence type="ECO:0000313" key="3">
    <source>
        <dbReference type="Proteomes" id="UP000467841"/>
    </source>
</evidence>
<protein>
    <recommendedName>
        <fullName evidence="1">F-box associated beta-propeller type 1 domain-containing protein</fullName>
    </recommendedName>
</protein>
<dbReference type="Pfam" id="PF07734">
    <property type="entry name" value="FBA_1"/>
    <property type="match status" value="1"/>
</dbReference>